<evidence type="ECO:0000313" key="1">
    <source>
        <dbReference type="EMBL" id="GLB43988.1"/>
    </source>
</evidence>
<dbReference type="AlphaFoldDB" id="A0A9P3USV2"/>
<proteinExistence type="predicted"/>
<dbReference type="EMBL" id="BRPK01000015">
    <property type="protein sequence ID" value="GLB43988.1"/>
    <property type="molecule type" value="Genomic_DNA"/>
</dbReference>
<reference evidence="1" key="1">
    <citation type="submission" date="2022-07" db="EMBL/GenBank/DDBJ databases">
        <title>The genome of Lyophyllum shimeji provides insight into the initial evolution of ectomycorrhizal fungal genome.</title>
        <authorList>
            <person name="Kobayashi Y."/>
            <person name="Shibata T."/>
            <person name="Hirakawa H."/>
            <person name="Shigenobu S."/>
            <person name="Nishiyama T."/>
            <person name="Yamada A."/>
            <person name="Hasebe M."/>
            <person name="Kawaguchi M."/>
        </authorList>
    </citation>
    <scope>NUCLEOTIDE SEQUENCE</scope>
    <source>
        <strain evidence="1">AT787</strain>
    </source>
</reference>
<name>A0A9P3USV2_LYOSH</name>
<organism evidence="1 2">
    <name type="scientific">Lyophyllum shimeji</name>
    <name type="common">Hon-shimeji</name>
    <name type="synonym">Tricholoma shimeji</name>
    <dbReference type="NCBI Taxonomy" id="47721"/>
    <lineage>
        <taxon>Eukaryota</taxon>
        <taxon>Fungi</taxon>
        <taxon>Dikarya</taxon>
        <taxon>Basidiomycota</taxon>
        <taxon>Agaricomycotina</taxon>
        <taxon>Agaricomycetes</taxon>
        <taxon>Agaricomycetidae</taxon>
        <taxon>Agaricales</taxon>
        <taxon>Tricholomatineae</taxon>
        <taxon>Lyophyllaceae</taxon>
        <taxon>Lyophyllum</taxon>
    </lineage>
</organism>
<accession>A0A9P3USV2</accession>
<gene>
    <name evidence="1" type="ORF">LshimejAT787_1501720</name>
</gene>
<dbReference type="Proteomes" id="UP001063166">
    <property type="component" value="Unassembled WGS sequence"/>
</dbReference>
<comment type="caution">
    <text evidence="1">The sequence shown here is derived from an EMBL/GenBank/DDBJ whole genome shotgun (WGS) entry which is preliminary data.</text>
</comment>
<evidence type="ECO:0000313" key="2">
    <source>
        <dbReference type="Proteomes" id="UP001063166"/>
    </source>
</evidence>
<protein>
    <submittedName>
        <fullName evidence="1">Uncharacterized protein</fullName>
    </submittedName>
</protein>
<sequence length="109" mass="12677">MDSVVRTTEIQKVYGVLREAMTWNGASGRWSVQREIFKFRRRLLPTTHRANPNSILILSVVTVSNRRHDTLRYSLPDCFPFFDRPLLADAVVMVQDAYEILSTLPDFDF</sequence>
<keyword evidence="2" id="KW-1185">Reference proteome</keyword>